<feature type="region of interest" description="Disordered" evidence="1">
    <location>
        <begin position="1"/>
        <end position="96"/>
    </location>
</feature>
<evidence type="ECO:0000313" key="2">
    <source>
        <dbReference type="EMBL" id="VDK52258.1"/>
    </source>
</evidence>
<dbReference type="AlphaFoldDB" id="A0A3P6SEE0"/>
<evidence type="ECO:0000256" key="1">
    <source>
        <dbReference type="SAM" id="MobiDB-lite"/>
    </source>
</evidence>
<feature type="compositionally biased region" description="Basic and acidic residues" evidence="1">
    <location>
        <begin position="67"/>
        <end position="96"/>
    </location>
</feature>
<sequence length="136" mass="15201">MITGARARTISLSNKRRRSKKDSDSSVGRPRGCNKAKKSVENSDRRLFLARTRRRSTKRHSTFYVHHPGDEKIEDKQKESTDITARDRDPARSTVRSEHSLCAVASRVACVLGAVPTSCQYCANAVLALCQLLDID</sequence>
<gene>
    <name evidence="2" type="ORF">CGOC_LOCUS2297</name>
</gene>
<reference evidence="2 3" key="1">
    <citation type="submission" date="2018-11" db="EMBL/GenBank/DDBJ databases">
        <authorList>
            <consortium name="Pathogen Informatics"/>
        </authorList>
    </citation>
    <scope>NUCLEOTIDE SEQUENCE [LARGE SCALE GENOMIC DNA]</scope>
</reference>
<protein>
    <submittedName>
        <fullName evidence="2">Uncharacterized protein</fullName>
    </submittedName>
</protein>
<proteinExistence type="predicted"/>
<keyword evidence="3" id="KW-1185">Reference proteome</keyword>
<accession>A0A3P6SEE0</accession>
<dbReference type="EMBL" id="UYRV01005065">
    <property type="protein sequence ID" value="VDK52258.1"/>
    <property type="molecule type" value="Genomic_DNA"/>
</dbReference>
<feature type="compositionally biased region" description="Basic residues" evidence="1">
    <location>
        <begin position="51"/>
        <end position="61"/>
    </location>
</feature>
<feature type="compositionally biased region" description="Basic and acidic residues" evidence="1">
    <location>
        <begin position="38"/>
        <end position="47"/>
    </location>
</feature>
<evidence type="ECO:0000313" key="3">
    <source>
        <dbReference type="Proteomes" id="UP000271889"/>
    </source>
</evidence>
<dbReference type="Proteomes" id="UP000271889">
    <property type="component" value="Unassembled WGS sequence"/>
</dbReference>
<organism evidence="2 3">
    <name type="scientific">Cylicostephanus goldi</name>
    <name type="common">Nematode worm</name>
    <dbReference type="NCBI Taxonomy" id="71465"/>
    <lineage>
        <taxon>Eukaryota</taxon>
        <taxon>Metazoa</taxon>
        <taxon>Ecdysozoa</taxon>
        <taxon>Nematoda</taxon>
        <taxon>Chromadorea</taxon>
        <taxon>Rhabditida</taxon>
        <taxon>Rhabditina</taxon>
        <taxon>Rhabditomorpha</taxon>
        <taxon>Strongyloidea</taxon>
        <taxon>Strongylidae</taxon>
        <taxon>Cylicostephanus</taxon>
    </lineage>
</organism>
<name>A0A3P6SEE0_CYLGO</name>